<evidence type="ECO:0000256" key="5">
    <source>
        <dbReference type="ARBA" id="ARBA00022840"/>
    </source>
</evidence>
<comment type="similarity">
    <text evidence="1">Belongs to the carbohydrate kinase PfkB family.</text>
</comment>
<dbReference type="GO" id="GO:0005829">
    <property type="term" value="C:cytosol"/>
    <property type="evidence" value="ECO:0007669"/>
    <property type="project" value="TreeGrafter"/>
</dbReference>
<dbReference type="Proteomes" id="UP000826271">
    <property type="component" value="Unassembled WGS sequence"/>
</dbReference>
<evidence type="ECO:0000256" key="2">
    <source>
        <dbReference type="ARBA" id="ARBA00022679"/>
    </source>
</evidence>
<proteinExistence type="inferred from homology"/>
<name>A0AAV6WY64_9LAMI</name>
<reference evidence="8" key="1">
    <citation type="submission" date="2019-10" db="EMBL/GenBank/DDBJ databases">
        <authorList>
            <person name="Zhang R."/>
            <person name="Pan Y."/>
            <person name="Wang J."/>
            <person name="Ma R."/>
            <person name="Yu S."/>
        </authorList>
    </citation>
    <scope>NUCLEOTIDE SEQUENCE</scope>
    <source>
        <strain evidence="8">LA-IB0</strain>
        <tissue evidence="8">Leaf</tissue>
    </source>
</reference>
<accession>A0AAV6WY64</accession>
<dbReference type="GO" id="GO:0005524">
    <property type="term" value="F:ATP binding"/>
    <property type="evidence" value="ECO:0007669"/>
    <property type="project" value="UniProtKB-KW"/>
</dbReference>
<keyword evidence="2" id="KW-0808">Transferase</keyword>
<gene>
    <name evidence="8" type="ORF">BUALT_Bualt09G0009800</name>
</gene>
<dbReference type="Pfam" id="PF00294">
    <property type="entry name" value="PfkB"/>
    <property type="match status" value="1"/>
</dbReference>
<dbReference type="InterPro" id="IPR029056">
    <property type="entry name" value="Ribokinase-like"/>
</dbReference>
<dbReference type="AlphaFoldDB" id="A0AAV6WY64"/>
<dbReference type="InterPro" id="IPR011611">
    <property type="entry name" value="PfkB_dom"/>
</dbReference>
<evidence type="ECO:0000256" key="6">
    <source>
        <dbReference type="ARBA" id="ARBA00023277"/>
    </source>
</evidence>
<keyword evidence="3" id="KW-0547">Nucleotide-binding</keyword>
<keyword evidence="6" id="KW-0119">Carbohydrate metabolism</keyword>
<keyword evidence="9" id="KW-1185">Reference proteome</keyword>
<dbReference type="Gene3D" id="2.20.150.10">
    <property type="entry name" value="putative 5-dehydro-2- deoxygluconokinase"/>
    <property type="match status" value="1"/>
</dbReference>
<evidence type="ECO:0000259" key="7">
    <source>
        <dbReference type="Pfam" id="PF00294"/>
    </source>
</evidence>
<keyword evidence="4" id="KW-0418">Kinase</keyword>
<organism evidence="8 9">
    <name type="scientific">Buddleja alternifolia</name>
    <dbReference type="NCBI Taxonomy" id="168488"/>
    <lineage>
        <taxon>Eukaryota</taxon>
        <taxon>Viridiplantae</taxon>
        <taxon>Streptophyta</taxon>
        <taxon>Embryophyta</taxon>
        <taxon>Tracheophyta</taxon>
        <taxon>Spermatophyta</taxon>
        <taxon>Magnoliopsida</taxon>
        <taxon>eudicotyledons</taxon>
        <taxon>Gunneridae</taxon>
        <taxon>Pentapetalae</taxon>
        <taxon>asterids</taxon>
        <taxon>lamiids</taxon>
        <taxon>Lamiales</taxon>
        <taxon>Scrophulariaceae</taxon>
        <taxon>Buddlejeae</taxon>
        <taxon>Buddleja</taxon>
    </lineage>
</organism>
<dbReference type="Gene3D" id="3.40.1190.20">
    <property type="match status" value="2"/>
</dbReference>
<evidence type="ECO:0000313" key="8">
    <source>
        <dbReference type="EMBL" id="KAG8375926.1"/>
    </source>
</evidence>
<dbReference type="GO" id="GO:0008865">
    <property type="term" value="F:fructokinase activity"/>
    <property type="evidence" value="ECO:0007669"/>
    <property type="project" value="TreeGrafter"/>
</dbReference>
<dbReference type="PANTHER" id="PTHR43085">
    <property type="entry name" value="HEXOKINASE FAMILY MEMBER"/>
    <property type="match status" value="1"/>
</dbReference>
<evidence type="ECO:0000256" key="4">
    <source>
        <dbReference type="ARBA" id="ARBA00022777"/>
    </source>
</evidence>
<dbReference type="SUPFAM" id="SSF53613">
    <property type="entry name" value="Ribokinase-like"/>
    <property type="match status" value="1"/>
</dbReference>
<keyword evidence="5" id="KW-0067">ATP-binding</keyword>
<dbReference type="InterPro" id="IPR050306">
    <property type="entry name" value="PfkB_Carbo_kinase"/>
</dbReference>
<sequence>MLAGILTNNGVSAEGVNFVKGARTALAFVTPRADGEREFMFYRNPSADMLLNSHDLNLKLITSIMSIWDKANVIKVSNVELEFLTGSNKIDDESAMSFWHDNLKLLLVTLGEKGCRYYTKKFCGVVDAYHVKVVDTTGAGDSFVGALLCKIVDDHAIIEEEQRLKEVPKYACACGAITTTEKGAVPALPTHSEVLTLQNKAFKRHSHL</sequence>
<evidence type="ECO:0000313" key="9">
    <source>
        <dbReference type="Proteomes" id="UP000826271"/>
    </source>
</evidence>
<dbReference type="PANTHER" id="PTHR43085:SF24">
    <property type="entry name" value="FRUCTOKINASE-4-RELATED"/>
    <property type="match status" value="1"/>
</dbReference>
<dbReference type="GO" id="GO:0006000">
    <property type="term" value="P:fructose metabolic process"/>
    <property type="evidence" value="ECO:0007669"/>
    <property type="project" value="TreeGrafter"/>
</dbReference>
<dbReference type="EMBL" id="WHWC01000009">
    <property type="protein sequence ID" value="KAG8375926.1"/>
    <property type="molecule type" value="Genomic_DNA"/>
</dbReference>
<feature type="domain" description="Carbohydrate kinase PfkB" evidence="7">
    <location>
        <begin position="63"/>
        <end position="190"/>
    </location>
</feature>
<dbReference type="InterPro" id="IPR023314">
    <property type="entry name" value="Myo_inos_IolC-like_sf"/>
</dbReference>
<evidence type="ECO:0000256" key="1">
    <source>
        <dbReference type="ARBA" id="ARBA00010688"/>
    </source>
</evidence>
<dbReference type="InterPro" id="IPR002173">
    <property type="entry name" value="Carboh/pur_kinase_PfkB_CS"/>
</dbReference>
<comment type="caution">
    <text evidence="8">The sequence shown here is derived from an EMBL/GenBank/DDBJ whole genome shotgun (WGS) entry which is preliminary data.</text>
</comment>
<evidence type="ECO:0000256" key="3">
    <source>
        <dbReference type="ARBA" id="ARBA00022741"/>
    </source>
</evidence>
<dbReference type="PROSITE" id="PS00584">
    <property type="entry name" value="PFKB_KINASES_2"/>
    <property type="match status" value="1"/>
</dbReference>
<protein>
    <recommendedName>
        <fullName evidence="7">Carbohydrate kinase PfkB domain-containing protein</fullName>
    </recommendedName>
</protein>